<evidence type="ECO:0000256" key="2">
    <source>
        <dbReference type="ARBA" id="ARBA00022723"/>
    </source>
</evidence>
<dbReference type="Gene3D" id="1.10.760.10">
    <property type="entry name" value="Cytochrome c-like domain"/>
    <property type="match status" value="1"/>
</dbReference>
<evidence type="ECO:0000256" key="4">
    <source>
        <dbReference type="PROSITE-ProRule" id="PRU00433"/>
    </source>
</evidence>
<dbReference type="GO" id="GO:0009055">
    <property type="term" value="F:electron transfer activity"/>
    <property type="evidence" value="ECO:0007669"/>
    <property type="project" value="InterPro"/>
</dbReference>
<dbReference type="Pfam" id="PF13442">
    <property type="entry name" value="Cytochrome_CBB3"/>
    <property type="match status" value="1"/>
</dbReference>
<evidence type="ECO:0000256" key="1">
    <source>
        <dbReference type="ARBA" id="ARBA00022617"/>
    </source>
</evidence>
<dbReference type="PROSITE" id="PS51257">
    <property type="entry name" value="PROKAR_LIPOPROTEIN"/>
    <property type="match status" value="1"/>
</dbReference>
<dbReference type="AlphaFoldDB" id="A0A150RX64"/>
<comment type="caution">
    <text evidence="7">The sequence shown here is derived from an EMBL/GenBank/DDBJ whole genome shotgun (WGS) entry which is preliminary data.</text>
</comment>
<keyword evidence="3 4" id="KW-0408">Iron</keyword>
<evidence type="ECO:0000313" key="8">
    <source>
        <dbReference type="Proteomes" id="UP000075635"/>
    </source>
</evidence>
<keyword evidence="2 4" id="KW-0479">Metal-binding</keyword>
<accession>A0A150RX64</accession>
<dbReference type="EMBL" id="JEMB01001839">
    <property type="protein sequence ID" value="KYF84815.1"/>
    <property type="molecule type" value="Genomic_DNA"/>
</dbReference>
<reference evidence="7 8" key="1">
    <citation type="submission" date="2014-02" db="EMBL/GenBank/DDBJ databases">
        <title>The small core and large imbalanced accessory genome model reveals a collaborative survival strategy of Sorangium cellulosum strains in nature.</title>
        <authorList>
            <person name="Han K."/>
            <person name="Peng R."/>
            <person name="Blom J."/>
            <person name="Li Y.-Z."/>
        </authorList>
    </citation>
    <scope>NUCLEOTIDE SEQUENCE [LARGE SCALE GENOMIC DNA]</scope>
    <source>
        <strain evidence="7 8">So0011-07</strain>
    </source>
</reference>
<dbReference type="GO" id="GO:0020037">
    <property type="term" value="F:heme binding"/>
    <property type="evidence" value="ECO:0007669"/>
    <property type="project" value="InterPro"/>
</dbReference>
<dbReference type="SUPFAM" id="SSF46626">
    <property type="entry name" value="Cytochrome c"/>
    <property type="match status" value="1"/>
</dbReference>
<dbReference type="PROSITE" id="PS51007">
    <property type="entry name" value="CYTC"/>
    <property type="match status" value="1"/>
</dbReference>
<evidence type="ECO:0000313" key="7">
    <source>
        <dbReference type="EMBL" id="KYF84815.1"/>
    </source>
</evidence>
<keyword evidence="5" id="KW-0732">Signal</keyword>
<evidence type="ECO:0000259" key="6">
    <source>
        <dbReference type="PROSITE" id="PS51007"/>
    </source>
</evidence>
<feature type="chain" id="PRO_5007568444" description="Cytochrome c domain-containing protein" evidence="5">
    <location>
        <begin position="18"/>
        <end position="128"/>
    </location>
</feature>
<keyword evidence="1 4" id="KW-0349">Heme</keyword>
<gene>
    <name evidence="7" type="ORF">BE17_36225</name>
</gene>
<evidence type="ECO:0000256" key="3">
    <source>
        <dbReference type="ARBA" id="ARBA00023004"/>
    </source>
</evidence>
<feature type="domain" description="Cytochrome c" evidence="6">
    <location>
        <begin position="48"/>
        <end position="127"/>
    </location>
</feature>
<dbReference type="Proteomes" id="UP000075635">
    <property type="component" value="Unassembled WGS sequence"/>
</dbReference>
<organism evidence="7 8">
    <name type="scientific">Sorangium cellulosum</name>
    <name type="common">Polyangium cellulosum</name>
    <dbReference type="NCBI Taxonomy" id="56"/>
    <lineage>
        <taxon>Bacteria</taxon>
        <taxon>Pseudomonadati</taxon>
        <taxon>Myxococcota</taxon>
        <taxon>Polyangia</taxon>
        <taxon>Polyangiales</taxon>
        <taxon>Polyangiaceae</taxon>
        <taxon>Sorangium</taxon>
    </lineage>
</organism>
<evidence type="ECO:0000256" key="5">
    <source>
        <dbReference type="SAM" id="SignalP"/>
    </source>
</evidence>
<sequence>MRVRTILLFCFAPFAIGALQGCGGSDEPGGENNNNGGALGACPDNADAQVTAGFEALQGNCSVCHGKDVMGPSRGGAPDSVNVDDAASVSDEADEIYERVKDGTMPPGSPLPAETVESIRVYLACDAQ</sequence>
<feature type="signal peptide" evidence="5">
    <location>
        <begin position="1"/>
        <end position="17"/>
    </location>
</feature>
<dbReference type="InterPro" id="IPR036909">
    <property type="entry name" value="Cyt_c-like_dom_sf"/>
</dbReference>
<dbReference type="GO" id="GO:0046872">
    <property type="term" value="F:metal ion binding"/>
    <property type="evidence" value="ECO:0007669"/>
    <property type="project" value="UniProtKB-KW"/>
</dbReference>
<protein>
    <recommendedName>
        <fullName evidence="6">Cytochrome c domain-containing protein</fullName>
    </recommendedName>
</protein>
<dbReference type="InterPro" id="IPR009056">
    <property type="entry name" value="Cyt_c-like_dom"/>
</dbReference>
<name>A0A150RX64_SORCE</name>
<proteinExistence type="predicted"/>